<dbReference type="SUPFAM" id="SSF46894">
    <property type="entry name" value="C-terminal effector domain of the bipartite response regulators"/>
    <property type="match status" value="1"/>
</dbReference>
<dbReference type="InterPro" id="IPR016032">
    <property type="entry name" value="Sig_transdc_resp-reg_C-effctor"/>
</dbReference>
<accession>A0A0F9FSN5</accession>
<evidence type="ECO:0000313" key="2">
    <source>
        <dbReference type="EMBL" id="KKL81306.1"/>
    </source>
</evidence>
<feature type="domain" description="HTH luxR-type" evidence="1">
    <location>
        <begin position="38"/>
        <end position="81"/>
    </location>
</feature>
<proteinExistence type="predicted"/>
<evidence type="ECO:0000259" key="1">
    <source>
        <dbReference type="Pfam" id="PF00196"/>
    </source>
</evidence>
<name>A0A0F9FSN5_9ZZZZ</name>
<protein>
    <recommendedName>
        <fullName evidence="1">HTH luxR-type domain-containing protein</fullName>
    </recommendedName>
</protein>
<dbReference type="GO" id="GO:0006355">
    <property type="term" value="P:regulation of DNA-templated transcription"/>
    <property type="evidence" value="ECO:0007669"/>
    <property type="project" value="InterPro"/>
</dbReference>
<sequence>MTARQKEFSSLKRVCEQWLRRLGCTDNPYRLERYMSAKLTDQQRRCAEMRLAGLQQWEIAQRMGISQQMVSRHLRGAKSKLLGINERTHHGVPQEVPMDPADMDRLQREELLGVL</sequence>
<dbReference type="InterPro" id="IPR036388">
    <property type="entry name" value="WH-like_DNA-bd_sf"/>
</dbReference>
<dbReference type="InterPro" id="IPR000792">
    <property type="entry name" value="Tscrpt_reg_LuxR_C"/>
</dbReference>
<dbReference type="EMBL" id="LAZR01022600">
    <property type="protein sequence ID" value="KKL81306.1"/>
    <property type="molecule type" value="Genomic_DNA"/>
</dbReference>
<comment type="caution">
    <text evidence="2">The sequence shown here is derived from an EMBL/GenBank/DDBJ whole genome shotgun (WGS) entry which is preliminary data.</text>
</comment>
<organism evidence="2">
    <name type="scientific">marine sediment metagenome</name>
    <dbReference type="NCBI Taxonomy" id="412755"/>
    <lineage>
        <taxon>unclassified sequences</taxon>
        <taxon>metagenomes</taxon>
        <taxon>ecological metagenomes</taxon>
    </lineage>
</organism>
<dbReference type="Pfam" id="PF00196">
    <property type="entry name" value="GerE"/>
    <property type="match status" value="1"/>
</dbReference>
<gene>
    <name evidence="2" type="ORF">LCGC14_1996090</name>
</gene>
<dbReference type="GO" id="GO:0003677">
    <property type="term" value="F:DNA binding"/>
    <property type="evidence" value="ECO:0007669"/>
    <property type="project" value="InterPro"/>
</dbReference>
<dbReference type="Gene3D" id="1.10.10.10">
    <property type="entry name" value="Winged helix-like DNA-binding domain superfamily/Winged helix DNA-binding domain"/>
    <property type="match status" value="1"/>
</dbReference>
<dbReference type="AlphaFoldDB" id="A0A0F9FSN5"/>
<reference evidence="2" key="1">
    <citation type="journal article" date="2015" name="Nature">
        <title>Complex archaea that bridge the gap between prokaryotes and eukaryotes.</title>
        <authorList>
            <person name="Spang A."/>
            <person name="Saw J.H."/>
            <person name="Jorgensen S.L."/>
            <person name="Zaremba-Niedzwiedzka K."/>
            <person name="Martijn J."/>
            <person name="Lind A.E."/>
            <person name="van Eijk R."/>
            <person name="Schleper C."/>
            <person name="Guy L."/>
            <person name="Ettema T.J."/>
        </authorList>
    </citation>
    <scope>NUCLEOTIDE SEQUENCE</scope>
</reference>